<dbReference type="InterPro" id="IPR050315">
    <property type="entry name" value="FAD-oxidoreductase_2"/>
</dbReference>
<feature type="domain" description="FAD-dependent oxidoreductase 2 FAD-binding" evidence="5">
    <location>
        <begin position="32"/>
        <end position="447"/>
    </location>
</feature>
<evidence type="ECO:0000256" key="1">
    <source>
        <dbReference type="ARBA" id="ARBA00001974"/>
    </source>
</evidence>
<reference evidence="7" key="1">
    <citation type="submission" date="2017-05" db="EMBL/GenBank/DDBJ databases">
        <title>Improved OligoMM genomes.</title>
        <authorList>
            <person name="Garzetti D."/>
        </authorList>
    </citation>
    <scope>NUCLEOTIDE SEQUENCE [LARGE SCALE GENOMIC DNA]</scope>
    <source>
        <strain evidence="7">YL45</strain>
    </source>
</reference>
<dbReference type="InterPro" id="IPR036188">
    <property type="entry name" value="FAD/NAD-bd_sf"/>
</dbReference>
<dbReference type="RefSeq" id="WP_066592824.1">
    <property type="nucleotide sequence ID" value="NZ_CAJTBZ010000053.1"/>
</dbReference>
<sequence>MKRRDFLFTTLIAGFPVAALSSEDEYAPRYVDVIVVGAGAGGLTAAYSAALKGASVLLLEKMPKLGGDTFLSGGYFNAVLTPEESSWFPDYPPDSIELYTSQINQLAEGLNSPKLARTLAENSRDSLEWLKKLGIRFLPTPYHVYGGKYPRSFLTETGNGRIYIQVLAEACLSKRVQVSTNSRVISLIKGNEDNRIVGVIAQGPEGPSTVFARKGIVLASGGFGANSSKLREMVPWAADLGTDSNPGATGDLHDAVYAVGGKLTNMHFVECVPGSSAHENNPVRLDYNPRKFIFVNENGKRFVNEELPRGKISEAYFNGGFKRCYSIVDNQTVQEIQLNRKKNVYKGLYKNMVWRGNSVEELARKLNIPEENLFQTIQECQFDKQILTPPFWAANVVFKIHLTLGGVEINEKAQVLDELGKPITGLWACGQVIGNLHGKYRLGGNGINCAVVFGRLAAKNLTQ</sequence>
<dbReference type="GeneID" id="78361453"/>
<dbReference type="InterPro" id="IPR003953">
    <property type="entry name" value="FAD-dep_OxRdtase_2_FAD-bd"/>
</dbReference>
<dbReference type="Gene3D" id="3.90.700.10">
    <property type="entry name" value="Succinate dehydrogenase/fumarate reductase flavoprotein, catalytic domain"/>
    <property type="match status" value="1"/>
</dbReference>
<keyword evidence="7" id="KW-1185">Reference proteome</keyword>
<dbReference type="InterPro" id="IPR027477">
    <property type="entry name" value="Succ_DH/fumarate_Rdtase_cat_sf"/>
</dbReference>
<evidence type="ECO:0000313" key="7">
    <source>
        <dbReference type="Proteomes" id="UP000214610"/>
    </source>
</evidence>
<name>A0A227KN96_9BURK</name>
<accession>A0A227KN96</accession>
<dbReference type="Gene3D" id="3.50.50.60">
    <property type="entry name" value="FAD/NAD(P)-binding domain"/>
    <property type="match status" value="1"/>
</dbReference>
<proteinExistence type="predicted"/>
<evidence type="ECO:0000259" key="5">
    <source>
        <dbReference type="Pfam" id="PF00890"/>
    </source>
</evidence>
<dbReference type="AlphaFoldDB" id="A0A227KN96"/>
<protein>
    <recommendedName>
        <fullName evidence="5">FAD-dependent oxidoreductase 2 FAD-binding domain-containing protein</fullName>
    </recommendedName>
</protein>
<dbReference type="GO" id="GO:0016491">
    <property type="term" value="F:oxidoreductase activity"/>
    <property type="evidence" value="ECO:0007669"/>
    <property type="project" value="UniProtKB-KW"/>
</dbReference>
<evidence type="ECO:0000256" key="4">
    <source>
        <dbReference type="ARBA" id="ARBA00023002"/>
    </source>
</evidence>
<keyword evidence="2" id="KW-0285">Flavoprotein</keyword>
<dbReference type="SUPFAM" id="SSF51905">
    <property type="entry name" value="FAD/NAD(P)-binding domain"/>
    <property type="match status" value="1"/>
</dbReference>
<dbReference type="SUPFAM" id="SSF56425">
    <property type="entry name" value="Succinate dehydrogenase/fumarate reductase flavoprotein, catalytic domain"/>
    <property type="match status" value="1"/>
</dbReference>
<evidence type="ECO:0000313" key="6">
    <source>
        <dbReference type="EMBL" id="OXE49565.1"/>
    </source>
</evidence>
<keyword evidence="3" id="KW-0274">FAD</keyword>
<comment type="caution">
    <text evidence="6">The sequence shown here is derived from an EMBL/GenBank/DDBJ whole genome shotgun (WGS) entry which is preliminary data.</text>
</comment>
<dbReference type="EMBL" id="NHMP01000003">
    <property type="protein sequence ID" value="OXE49565.1"/>
    <property type="molecule type" value="Genomic_DNA"/>
</dbReference>
<dbReference type="Proteomes" id="UP000214610">
    <property type="component" value="Unassembled WGS sequence"/>
</dbReference>
<organism evidence="6 7">
    <name type="scientific">Turicimonas muris</name>
    <dbReference type="NCBI Taxonomy" id="1796652"/>
    <lineage>
        <taxon>Bacteria</taxon>
        <taxon>Pseudomonadati</taxon>
        <taxon>Pseudomonadota</taxon>
        <taxon>Betaproteobacteria</taxon>
        <taxon>Burkholderiales</taxon>
        <taxon>Sutterellaceae</taxon>
        <taxon>Turicimonas</taxon>
    </lineage>
</organism>
<gene>
    <name evidence="6" type="ORF">ADH67_05345</name>
</gene>
<keyword evidence="4" id="KW-0560">Oxidoreductase</keyword>
<evidence type="ECO:0000256" key="2">
    <source>
        <dbReference type="ARBA" id="ARBA00022630"/>
    </source>
</evidence>
<dbReference type="Pfam" id="PF00890">
    <property type="entry name" value="FAD_binding_2"/>
    <property type="match status" value="1"/>
</dbReference>
<evidence type="ECO:0000256" key="3">
    <source>
        <dbReference type="ARBA" id="ARBA00022827"/>
    </source>
</evidence>
<comment type="cofactor">
    <cofactor evidence="1">
        <name>FAD</name>
        <dbReference type="ChEBI" id="CHEBI:57692"/>
    </cofactor>
</comment>
<dbReference type="PANTHER" id="PTHR43400:SF7">
    <property type="entry name" value="FAD-DEPENDENT OXIDOREDUCTASE 2 FAD BINDING DOMAIN-CONTAINING PROTEIN"/>
    <property type="match status" value="1"/>
</dbReference>
<dbReference type="PANTHER" id="PTHR43400">
    <property type="entry name" value="FUMARATE REDUCTASE"/>
    <property type="match status" value="1"/>
</dbReference>